<reference evidence="2" key="1">
    <citation type="submission" date="2017-10" db="EMBL/GenBank/DDBJ databases">
        <title>Rapid genome shrinkage in a self-fertile nematode reveals novel sperm competition proteins.</title>
        <authorList>
            <person name="Yin D."/>
            <person name="Schwarz E.M."/>
            <person name="Thomas C.G."/>
            <person name="Felde R.L."/>
            <person name="Korf I.F."/>
            <person name="Cutter A.D."/>
            <person name="Schartner C.M."/>
            <person name="Ralston E.J."/>
            <person name="Meyer B.J."/>
            <person name="Haag E.S."/>
        </authorList>
    </citation>
    <scope>NUCLEOTIDE SEQUENCE [LARGE SCALE GENOMIC DNA]</scope>
    <source>
        <strain evidence="2">JU1422</strain>
    </source>
</reference>
<keyword evidence="2" id="KW-1185">Reference proteome</keyword>
<dbReference type="Proteomes" id="UP000230233">
    <property type="component" value="Chromosome X"/>
</dbReference>
<protein>
    <submittedName>
        <fullName evidence="1">Uncharacterized protein</fullName>
    </submittedName>
</protein>
<dbReference type="EMBL" id="PDUG01000006">
    <property type="protein sequence ID" value="PIC20354.1"/>
    <property type="molecule type" value="Genomic_DNA"/>
</dbReference>
<dbReference type="InterPro" id="IPR032675">
    <property type="entry name" value="LRR_dom_sf"/>
</dbReference>
<dbReference type="OrthoDB" id="10387990at2759"/>
<dbReference type="PANTHER" id="PTHR12904:SF28">
    <property type="entry name" value="ATP SYNTHASE SUBUNIT ALPHA-RELATED"/>
    <property type="match status" value="1"/>
</dbReference>
<dbReference type="PANTHER" id="PTHR12904">
    <property type="match status" value="1"/>
</dbReference>
<sequence>MEVPSLFNIALKKSIDYLRHAIRTSHQNLNEDVSPKLKQAMFDHITNSYYIFHPSVFTILSVNEIDLTPNGITENCIQELARCEFKTLKINCSLNTYQDANDSRVYDIVGLVTACVNPETRRKLEKLKVATESTYRGDWMDTILRMLPNLQTLICKQRATTGFPTLSMAYPHLISLDVSCIALRDINGISFLMNLETLIMRNLTVSHPEDLHELFELQSLKHLDVSRYQKIGEGQCKTIEYLVQGNKVLPKLEFIDCSYLHITDTLLHRLLMLNNGIQQICLFGTDCENIGDIEAVTVLTSVDLRASLKLVDHFFEQEQFLMMHRVFEKIHRLIVEGINYNENQEILNTCFKTFVHYIDNAPQIRAIARTSAICAIRCLLAYCSFYNRHMTKEQRSRIAQVLLDSRTERVWYYWWLFNCAELHTVPELNVVGYFQRVVSHISDALGTHSTIRDFKDVVHGLETFNALYPRLDEAARRKITEISIVLSALQDMFDKCSSFLRNQIDLQQMYRIFKLICTIFRNILSGWNLDPEAYEFQYISLLKIFERVGNHGAVMPLLLGLIEMIQNRIYYKKLRKLAIYSNVARLLSPTGMFVTNDRRGIGLATYTIEVLARFVTPMKFRALRPHLTRFCVRRFRIMEWPRIWPRLFVPQCRLLDGIEVFSIEEVATPEEWATVMFDRLEEYIEQVYEHHQEIRRLTFQHFGRVVDTNVQGSPLFQIIPQGDM</sequence>
<name>A0A2G5SZ07_9PELO</name>
<accession>A0A2G5SZ07</accession>
<gene>
    <name evidence="1" type="primary">Cnig_chr_X.g25584</name>
    <name evidence="1" type="ORF">B9Z55_025584</name>
</gene>
<dbReference type="AlphaFoldDB" id="A0A2G5SZ07"/>
<proteinExistence type="predicted"/>
<dbReference type="Gene3D" id="3.80.10.10">
    <property type="entry name" value="Ribonuclease Inhibitor"/>
    <property type="match status" value="1"/>
</dbReference>
<evidence type="ECO:0000313" key="2">
    <source>
        <dbReference type="Proteomes" id="UP000230233"/>
    </source>
</evidence>
<organism evidence="1 2">
    <name type="scientific">Caenorhabditis nigoni</name>
    <dbReference type="NCBI Taxonomy" id="1611254"/>
    <lineage>
        <taxon>Eukaryota</taxon>
        <taxon>Metazoa</taxon>
        <taxon>Ecdysozoa</taxon>
        <taxon>Nematoda</taxon>
        <taxon>Chromadorea</taxon>
        <taxon>Rhabditida</taxon>
        <taxon>Rhabditina</taxon>
        <taxon>Rhabditomorpha</taxon>
        <taxon>Rhabditoidea</taxon>
        <taxon>Rhabditidae</taxon>
        <taxon>Peloderinae</taxon>
        <taxon>Caenorhabditis</taxon>
    </lineage>
</organism>
<dbReference type="InterPro" id="IPR051341">
    <property type="entry name" value="Zyg-11_UBL_adapter"/>
</dbReference>
<dbReference type="SUPFAM" id="SSF52058">
    <property type="entry name" value="L domain-like"/>
    <property type="match status" value="1"/>
</dbReference>
<evidence type="ECO:0000313" key="1">
    <source>
        <dbReference type="EMBL" id="PIC20354.1"/>
    </source>
</evidence>
<comment type="caution">
    <text evidence="1">The sequence shown here is derived from an EMBL/GenBank/DDBJ whole genome shotgun (WGS) entry which is preliminary data.</text>
</comment>
<dbReference type="GO" id="GO:0031462">
    <property type="term" value="C:Cul2-RING ubiquitin ligase complex"/>
    <property type="evidence" value="ECO:0007669"/>
    <property type="project" value="TreeGrafter"/>
</dbReference>